<protein>
    <recommendedName>
        <fullName evidence="1">Glycosyl hydrolase family 31 C-terminal domain-containing protein</fullName>
    </recommendedName>
</protein>
<accession>A0A3R6AXJ5</accession>
<evidence type="ECO:0000313" key="2">
    <source>
        <dbReference type="EMBL" id="MVQ44206.1"/>
    </source>
</evidence>
<reference evidence="2 7" key="2">
    <citation type="submission" date="2019-10" db="EMBL/GenBank/DDBJ databases">
        <title>Roseburia spp. ameliorate alcoholic fatty liver via restoration of gut barrier function.</title>
        <authorList>
            <person name="Seo B."/>
            <person name="Ko G."/>
        </authorList>
    </citation>
    <scope>NUCLEOTIDE SEQUENCE [LARGE SCALE GENOMIC DNA]</scope>
    <source>
        <strain evidence="2 7">SNUG30017</strain>
    </source>
</reference>
<dbReference type="EMBL" id="WGGT01000001">
    <property type="protein sequence ID" value="MVQ44206.1"/>
    <property type="molecule type" value="Genomic_DNA"/>
</dbReference>
<evidence type="ECO:0000313" key="7">
    <source>
        <dbReference type="Proteomes" id="UP000479531"/>
    </source>
</evidence>
<feature type="domain" description="Glycosyl hydrolase family 31 C-terminal" evidence="1">
    <location>
        <begin position="3"/>
        <end position="53"/>
    </location>
</feature>
<evidence type="ECO:0000313" key="4">
    <source>
        <dbReference type="EMBL" id="RHC17926.1"/>
    </source>
</evidence>
<sequence>MSIVAPVLSADINKRDVYLPAGKWVNITDGTTYEGCQTIIADAPIEHIPVFERI</sequence>
<dbReference type="Proteomes" id="UP000284465">
    <property type="component" value="Unassembled WGS sequence"/>
</dbReference>
<dbReference type="EMBL" id="QSHO01000005">
    <property type="protein sequence ID" value="RHC17926.1"/>
    <property type="molecule type" value="Genomic_DNA"/>
</dbReference>
<dbReference type="EMBL" id="QSFP01000010">
    <property type="protein sequence ID" value="RHA66934.1"/>
    <property type="molecule type" value="Genomic_DNA"/>
</dbReference>
<dbReference type="InterPro" id="IPR013780">
    <property type="entry name" value="Glyco_hydro_b"/>
</dbReference>
<dbReference type="RefSeq" id="WP_015520231.1">
    <property type="nucleotide sequence ID" value="NZ_JAAILV010000020.1"/>
</dbReference>
<dbReference type="Pfam" id="PF21365">
    <property type="entry name" value="Glyco_hydro_31_3rd"/>
    <property type="match status" value="1"/>
</dbReference>
<dbReference type="InterPro" id="IPR051816">
    <property type="entry name" value="Glycosyl_Hydrolase_31"/>
</dbReference>
<dbReference type="PANTHER" id="PTHR43863">
    <property type="entry name" value="HYDROLASE, PUTATIVE (AFU_ORTHOLOGUE AFUA_1G03140)-RELATED"/>
    <property type="match status" value="1"/>
</dbReference>
<dbReference type="SUPFAM" id="SSF51011">
    <property type="entry name" value="Glycosyl hydrolase domain"/>
    <property type="match status" value="1"/>
</dbReference>
<dbReference type="Proteomes" id="UP000283513">
    <property type="component" value="Unassembled WGS sequence"/>
</dbReference>
<evidence type="ECO:0000313" key="6">
    <source>
        <dbReference type="Proteomes" id="UP000284465"/>
    </source>
</evidence>
<reference evidence="5 6" key="1">
    <citation type="submission" date="2018-08" db="EMBL/GenBank/DDBJ databases">
        <title>A genome reference for cultivated species of the human gut microbiota.</title>
        <authorList>
            <person name="Zou Y."/>
            <person name="Xue W."/>
            <person name="Luo G."/>
        </authorList>
    </citation>
    <scope>NUCLEOTIDE SEQUENCE [LARGE SCALE GENOMIC DNA]</scope>
    <source>
        <strain evidence="4 5">AM37-1AC</strain>
        <strain evidence="3 6">AM43-11</strain>
    </source>
</reference>
<dbReference type="InterPro" id="IPR048395">
    <property type="entry name" value="Glyco_hydro_31_C"/>
</dbReference>
<dbReference type="AlphaFoldDB" id="A0A3R6AXJ5"/>
<dbReference type="Proteomes" id="UP000479531">
    <property type="component" value="Unassembled WGS sequence"/>
</dbReference>
<evidence type="ECO:0000259" key="1">
    <source>
        <dbReference type="Pfam" id="PF21365"/>
    </source>
</evidence>
<name>A0A3R6AXJ5_9FIRM</name>
<evidence type="ECO:0000313" key="3">
    <source>
        <dbReference type="EMBL" id="RHA66934.1"/>
    </source>
</evidence>
<evidence type="ECO:0000313" key="5">
    <source>
        <dbReference type="Proteomes" id="UP000283513"/>
    </source>
</evidence>
<gene>
    <name evidence="4" type="ORF">DW856_07255</name>
    <name evidence="3" type="ORF">DW927_10090</name>
    <name evidence="2" type="ORF">GCK47_00405</name>
</gene>
<organism evidence="4 5">
    <name type="scientific">Roseburia intestinalis</name>
    <dbReference type="NCBI Taxonomy" id="166486"/>
    <lineage>
        <taxon>Bacteria</taxon>
        <taxon>Bacillati</taxon>
        <taxon>Bacillota</taxon>
        <taxon>Clostridia</taxon>
        <taxon>Lachnospirales</taxon>
        <taxon>Lachnospiraceae</taxon>
        <taxon>Roseburia</taxon>
    </lineage>
</organism>
<proteinExistence type="predicted"/>
<dbReference type="Gene3D" id="2.60.40.1180">
    <property type="entry name" value="Golgi alpha-mannosidase II"/>
    <property type="match status" value="1"/>
</dbReference>
<comment type="caution">
    <text evidence="4">The sequence shown here is derived from an EMBL/GenBank/DDBJ whole genome shotgun (WGS) entry which is preliminary data.</text>
</comment>
<dbReference type="PANTHER" id="PTHR43863:SF2">
    <property type="entry name" value="MALTASE-GLUCOAMYLASE"/>
    <property type="match status" value="1"/>
</dbReference>